<gene>
    <name evidence="1" type="ORF">N47_A12830</name>
</gene>
<dbReference type="AlphaFoldDB" id="E1Y9L0"/>
<sequence>MVRFVPIQLSDIHNSRPFITVSNLAANKNLIIMHC</sequence>
<dbReference type="EMBL" id="FR695864">
    <property type="protein sequence ID" value="CBX27254.1"/>
    <property type="molecule type" value="Genomic_DNA"/>
</dbReference>
<proteinExistence type="predicted"/>
<evidence type="ECO:0000313" key="1">
    <source>
        <dbReference type="EMBL" id="CBX27254.1"/>
    </source>
</evidence>
<reference evidence="1" key="1">
    <citation type="journal article" date="2011" name="Environ. Microbiol.">
        <title>Genomic insights into the metabolic potential of the polycyclic aromatic hydrocarbon degrading sulfate-reducing Deltaproteobacterium N47.</title>
        <authorList>
            <person name="Bergmann F."/>
            <person name="Selesi D."/>
            <person name="Weinmaier T."/>
            <person name="Tischler P."/>
            <person name="Rattei T."/>
            <person name="Meckenstock R.U."/>
        </authorList>
    </citation>
    <scope>NUCLEOTIDE SEQUENCE</scope>
</reference>
<accession>E1Y9L0</accession>
<name>E1Y9L0_9BACT</name>
<protein>
    <submittedName>
        <fullName evidence="1">Uncharacterized protein</fullName>
    </submittedName>
</protein>
<organism evidence="1">
    <name type="scientific">uncultured Desulfobacterium sp</name>
    <dbReference type="NCBI Taxonomy" id="201089"/>
    <lineage>
        <taxon>Bacteria</taxon>
        <taxon>Pseudomonadati</taxon>
        <taxon>Thermodesulfobacteriota</taxon>
        <taxon>Desulfobacteria</taxon>
        <taxon>Desulfobacterales</taxon>
        <taxon>Desulfobacteriaceae</taxon>
        <taxon>Desulfobacterium</taxon>
        <taxon>environmental samples</taxon>
    </lineage>
</organism>